<evidence type="ECO:0000256" key="1">
    <source>
        <dbReference type="SAM" id="MobiDB-lite"/>
    </source>
</evidence>
<sequence>MGNPYRRSDPLGLSPCGGGIDCMADNRIPAGDPVTHSPTGTLVGTDGQSTRNFNNVANAGEHDVVAHGSPNGWLEMPHGNVNAGQLVDAVTTIRTTTVDRSGSWCVTRARTDPGSPTASPTNSAPPCAPTDRVGTDRLEGTGQTPVIDKGGYWRGSAHAGRMT</sequence>
<organism evidence="2 3">
    <name type="scientific">Streptomyces xanthophaeus</name>
    <dbReference type="NCBI Taxonomy" id="67385"/>
    <lineage>
        <taxon>Bacteria</taxon>
        <taxon>Bacillati</taxon>
        <taxon>Actinomycetota</taxon>
        <taxon>Actinomycetes</taxon>
        <taxon>Kitasatosporales</taxon>
        <taxon>Streptomycetaceae</taxon>
        <taxon>Streptomyces</taxon>
    </lineage>
</organism>
<dbReference type="Proteomes" id="UP000600026">
    <property type="component" value="Unassembled WGS sequence"/>
</dbReference>
<gene>
    <name evidence="2" type="ORF">Sxan_04250</name>
</gene>
<keyword evidence="3" id="KW-1185">Reference proteome</keyword>
<name>A0A919LB67_9ACTN</name>
<protein>
    <submittedName>
        <fullName evidence="2">Uncharacterized protein</fullName>
    </submittedName>
</protein>
<evidence type="ECO:0000313" key="3">
    <source>
        <dbReference type="Proteomes" id="UP000600026"/>
    </source>
</evidence>
<dbReference type="AlphaFoldDB" id="A0A919LB67"/>
<accession>A0A919LB67</accession>
<reference evidence="2" key="1">
    <citation type="submission" date="2020-09" db="EMBL/GenBank/DDBJ databases">
        <title>Whole genome shotgun sequence of Streptomyces xanthophaeus NBRC 12829.</title>
        <authorList>
            <person name="Komaki H."/>
            <person name="Tamura T."/>
        </authorList>
    </citation>
    <scope>NUCLEOTIDE SEQUENCE</scope>
    <source>
        <strain evidence="2">NBRC 12829</strain>
    </source>
</reference>
<proteinExistence type="predicted"/>
<comment type="caution">
    <text evidence="2">The sequence shown here is derived from an EMBL/GenBank/DDBJ whole genome shotgun (WGS) entry which is preliminary data.</text>
</comment>
<feature type="region of interest" description="Disordered" evidence="1">
    <location>
        <begin position="107"/>
        <end position="163"/>
    </location>
</feature>
<dbReference type="EMBL" id="BNEE01000003">
    <property type="protein sequence ID" value="GHI83061.1"/>
    <property type="molecule type" value="Genomic_DNA"/>
</dbReference>
<evidence type="ECO:0000313" key="2">
    <source>
        <dbReference type="EMBL" id="GHI83061.1"/>
    </source>
</evidence>
<feature type="compositionally biased region" description="Low complexity" evidence="1">
    <location>
        <begin position="113"/>
        <end position="125"/>
    </location>
</feature>